<organism evidence="2 3">
    <name type="scientific">Meganyctiphanes norvegica</name>
    <name type="common">Northern krill</name>
    <name type="synonym">Thysanopoda norvegica</name>
    <dbReference type="NCBI Taxonomy" id="48144"/>
    <lineage>
        <taxon>Eukaryota</taxon>
        <taxon>Metazoa</taxon>
        <taxon>Ecdysozoa</taxon>
        <taxon>Arthropoda</taxon>
        <taxon>Crustacea</taxon>
        <taxon>Multicrustacea</taxon>
        <taxon>Malacostraca</taxon>
        <taxon>Eumalacostraca</taxon>
        <taxon>Eucarida</taxon>
        <taxon>Euphausiacea</taxon>
        <taxon>Euphausiidae</taxon>
        <taxon>Meganyctiphanes</taxon>
    </lineage>
</organism>
<feature type="coiled-coil region" evidence="1">
    <location>
        <begin position="6"/>
        <end position="90"/>
    </location>
</feature>
<keyword evidence="1" id="KW-0175">Coiled coil</keyword>
<accession>A0AAV2QQA2</accession>
<evidence type="ECO:0000313" key="3">
    <source>
        <dbReference type="Proteomes" id="UP001497623"/>
    </source>
</evidence>
<gene>
    <name evidence="2" type="ORF">MNOR_LOCUS15587</name>
</gene>
<sequence length="111" mass="13102">MTVLHCEKVEEMNLQIAQKKQELKETVLQNKAEASNREEESKNIREQLTKALEDHTSNIYVKEEEINMQKDNLNRLMHQHTDEIAELSSQHQAKVDQLTVLHQEKNRNINQ</sequence>
<protein>
    <submittedName>
        <fullName evidence="2">Uncharacterized protein</fullName>
    </submittedName>
</protein>
<dbReference type="AlphaFoldDB" id="A0AAV2QQA2"/>
<comment type="caution">
    <text evidence="2">The sequence shown here is derived from an EMBL/GenBank/DDBJ whole genome shotgun (WGS) entry which is preliminary data.</text>
</comment>
<evidence type="ECO:0000313" key="2">
    <source>
        <dbReference type="EMBL" id="CAL4096169.1"/>
    </source>
</evidence>
<keyword evidence="3" id="KW-1185">Reference proteome</keyword>
<proteinExistence type="predicted"/>
<dbReference type="Proteomes" id="UP001497623">
    <property type="component" value="Unassembled WGS sequence"/>
</dbReference>
<dbReference type="EMBL" id="CAXKWB010009817">
    <property type="protein sequence ID" value="CAL4096169.1"/>
    <property type="molecule type" value="Genomic_DNA"/>
</dbReference>
<name>A0AAV2QQA2_MEGNR</name>
<evidence type="ECO:0000256" key="1">
    <source>
        <dbReference type="SAM" id="Coils"/>
    </source>
</evidence>
<reference evidence="2 3" key="1">
    <citation type="submission" date="2024-05" db="EMBL/GenBank/DDBJ databases">
        <authorList>
            <person name="Wallberg A."/>
        </authorList>
    </citation>
    <scope>NUCLEOTIDE SEQUENCE [LARGE SCALE GENOMIC DNA]</scope>
</reference>